<proteinExistence type="predicted"/>
<evidence type="ECO:0000313" key="2">
    <source>
        <dbReference type="Proteomes" id="UP000052976"/>
    </source>
</evidence>
<dbReference type="EMBL" id="KK719066">
    <property type="protein sequence ID" value="KFO61165.1"/>
    <property type="molecule type" value="Genomic_DNA"/>
</dbReference>
<sequence length="73" mass="8315">LHFTSEKLLSMWGPITFSMSSMQAARSMPKSMNSHSIPSFLYSSCSSTNMWWLKNCCSFSLVKLMHSCSRLLN</sequence>
<name>A0A091FIE8_CORBR</name>
<dbReference type="AlphaFoldDB" id="A0A091FIE8"/>
<dbReference type="Proteomes" id="UP000052976">
    <property type="component" value="Unassembled WGS sequence"/>
</dbReference>
<feature type="non-terminal residue" evidence="1">
    <location>
        <position position="73"/>
    </location>
</feature>
<protein>
    <submittedName>
        <fullName evidence="1">Uncharacterized protein</fullName>
    </submittedName>
</protein>
<gene>
    <name evidence="1" type="ORF">N302_06241</name>
</gene>
<evidence type="ECO:0000313" key="1">
    <source>
        <dbReference type="EMBL" id="KFO61165.1"/>
    </source>
</evidence>
<organism evidence="1 2">
    <name type="scientific">Corvus brachyrhynchos</name>
    <name type="common">American crow</name>
    <dbReference type="NCBI Taxonomy" id="85066"/>
    <lineage>
        <taxon>Eukaryota</taxon>
        <taxon>Metazoa</taxon>
        <taxon>Chordata</taxon>
        <taxon>Craniata</taxon>
        <taxon>Vertebrata</taxon>
        <taxon>Euteleostomi</taxon>
        <taxon>Archelosauria</taxon>
        <taxon>Archosauria</taxon>
        <taxon>Dinosauria</taxon>
        <taxon>Saurischia</taxon>
        <taxon>Theropoda</taxon>
        <taxon>Coelurosauria</taxon>
        <taxon>Aves</taxon>
        <taxon>Neognathae</taxon>
        <taxon>Neoaves</taxon>
        <taxon>Telluraves</taxon>
        <taxon>Australaves</taxon>
        <taxon>Passeriformes</taxon>
        <taxon>Corvoidea</taxon>
        <taxon>Corvidae</taxon>
        <taxon>Corvus</taxon>
    </lineage>
</organism>
<feature type="non-terminal residue" evidence="1">
    <location>
        <position position="1"/>
    </location>
</feature>
<keyword evidence="2" id="KW-1185">Reference proteome</keyword>
<accession>A0A091FIE8</accession>
<reference evidence="1 2" key="1">
    <citation type="submission" date="2014-04" db="EMBL/GenBank/DDBJ databases">
        <title>Genome evolution of avian class.</title>
        <authorList>
            <person name="Zhang G."/>
            <person name="Li C."/>
        </authorList>
    </citation>
    <scope>NUCLEOTIDE SEQUENCE [LARGE SCALE GENOMIC DNA]</scope>
    <source>
        <strain evidence="1">BGI_N302</strain>
    </source>
</reference>